<dbReference type="Gene3D" id="3.30.890.10">
    <property type="entry name" value="Methyl-cpg-binding Protein 2, Chain A"/>
    <property type="match status" value="1"/>
</dbReference>
<dbReference type="Gene3D" id="2.30.30.140">
    <property type="match status" value="2"/>
</dbReference>
<evidence type="ECO:0000313" key="12">
    <source>
        <dbReference type="EMBL" id="KAL0849858.1"/>
    </source>
</evidence>
<keyword evidence="8" id="KW-0175">Coiled coil</keyword>
<dbReference type="InterPro" id="IPR002999">
    <property type="entry name" value="Tudor"/>
</dbReference>
<evidence type="ECO:0000256" key="4">
    <source>
        <dbReference type="ARBA" id="ARBA00022771"/>
    </source>
</evidence>
<feature type="region of interest" description="Disordered" evidence="9">
    <location>
        <begin position="1021"/>
        <end position="1057"/>
    </location>
</feature>
<dbReference type="Proteomes" id="UP001549921">
    <property type="component" value="Unassembled WGS sequence"/>
</dbReference>
<dbReference type="InterPro" id="IPR019786">
    <property type="entry name" value="Zinc_finger_PHD-type_CS"/>
</dbReference>
<feature type="region of interest" description="Disordered" evidence="9">
    <location>
        <begin position="1"/>
        <end position="61"/>
    </location>
</feature>
<keyword evidence="5" id="KW-0862">Zinc</keyword>
<keyword evidence="6" id="KW-0539">Nucleus</keyword>
<dbReference type="PROSITE" id="PS50982">
    <property type="entry name" value="MBD"/>
    <property type="match status" value="1"/>
</dbReference>
<dbReference type="SUPFAM" id="SSF57903">
    <property type="entry name" value="FYVE/PHD zinc finger"/>
    <property type="match status" value="1"/>
</dbReference>
<organism evidence="12 13">
    <name type="scientific">Loxostege sticticalis</name>
    <name type="common">Beet webworm moth</name>
    <dbReference type="NCBI Taxonomy" id="481309"/>
    <lineage>
        <taxon>Eukaryota</taxon>
        <taxon>Metazoa</taxon>
        <taxon>Ecdysozoa</taxon>
        <taxon>Arthropoda</taxon>
        <taxon>Hexapoda</taxon>
        <taxon>Insecta</taxon>
        <taxon>Pterygota</taxon>
        <taxon>Neoptera</taxon>
        <taxon>Endopterygota</taxon>
        <taxon>Lepidoptera</taxon>
        <taxon>Glossata</taxon>
        <taxon>Ditrysia</taxon>
        <taxon>Pyraloidea</taxon>
        <taxon>Crambidae</taxon>
        <taxon>Pyraustinae</taxon>
        <taxon>Loxostege</taxon>
    </lineage>
</organism>
<evidence type="ECO:0000256" key="7">
    <source>
        <dbReference type="PROSITE-ProRule" id="PRU00042"/>
    </source>
</evidence>
<dbReference type="InterPro" id="IPR011011">
    <property type="entry name" value="Znf_FYVE_PHD"/>
</dbReference>
<evidence type="ECO:0000259" key="10">
    <source>
        <dbReference type="PROSITE" id="PS50157"/>
    </source>
</evidence>
<dbReference type="PROSITE" id="PS50157">
    <property type="entry name" value="ZINC_FINGER_C2H2_2"/>
    <property type="match status" value="1"/>
</dbReference>
<dbReference type="PANTHER" id="PTHR15856:SF51">
    <property type="entry name" value="MBD-R2"/>
    <property type="match status" value="1"/>
</dbReference>
<dbReference type="InterPro" id="IPR016177">
    <property type="entry name" value="DNA-bd_dom_sf"/>
</dbReference>
<feature type="domain" description="C2H2-type" evidence="10">
    <location>
        <begin position="816"/>
        <end position="846"/>
    </location>
</feature>
<dbReference type="Gene3D" id="3.30.40.10">
    <property type="entry name" value="Zinc/RING finger domain, C3HC4 (zinc finger)"/>
    <property type="match status" value="1"/>
</dbReference>
<comment type="caution">
    <text evidence="12">The sequence shown here is derived from an EMBL/GenBank/DDBJ whole genome shotgun (WGS) entry which is preliminary data.</text>
</comment>
<feature type="compositionally biased region" description="Polar residues" evidence="9">
    <location>
        <begin position="93"/>
        <end position="107"/>
    </location>
</feature>
<dbReference type="PROSITE" id="PS00028">
    <property type="entry name" value="ZINC_FINGER_C2H2_1"/>
    <property type="match status" value="1"/>
</dbReference>
<dbReference type="InterPro" id="IPR013087">
    <property type="entry name" value="Znf_C2H2_type"/>
</dbReference>
<dbReference type="InterPro" id="IPR001965">
    <property type="entry name" value="Znf_PHD"/>
</dbReference>
<dbReference type="SUPFAM" id="SSF63748">
    <property type="entry name" value="Tudor/PWWP/MBT"/>
    <property type="match status" value="1"/>
</dbReference>
<evidence type="ECO:0000313" key="13">
    <source>
        <dbReference type="Proteomes" id="UP001549921"/>
    </source>
</evidence>
<evidence type="ECO:0000256" key="3">
    <source>
        <dbReference type="ARBA" id="ARBA00022737"/>
    </source>
</evidence>
<feature type="compositionally biased region" description="Low complexity" evidence="9">
    <location>
        <begin position="178"/>
        <end position="189"/>
    </location>
</feature>
<dbReference type="CDD" id="cd20386">
    <property type="entry name" value="Tudor_PHF20-like"/>
    <property type="match status" value="1"/>
</dbReference>
<feature type="region of interest" description="Disordered" evidence="9">
    <location>
        <begin position="81"/>
        <end position="107"/>
    </location>
</feature>
<dbReference type="SMART" id="SM00249">
    <property type="entry name" value="PHD"/>
    <property type="match status" value="1"/>
</dbReference>
<feature type="region of interest" description="Disordered" evidence="9">
    <location>
        <begin position="439"/>
        <end position="475"/>
    </location>
</feature>
<comment type="subcellular location">
    <subcellularLocation>
        <location evidence="1">Nucleus</location>
    </subcellularLocation>
</comment>
<dbReference type="SMART" id="SM00333">
    <property type="entry name" value="TUDOR"/>
    <property type="match status" value="1"/>
</dbReference>
<feature type="compositionally biased region" description="Basic and acidic residues" evidence="9">
    <location>
        <begin position="190"/>
        <end position="199"/>
    </location>
</feature>
<evidence type="ECO:0000256" key="1">
    <source>
        <dbReference type="ARBA" id="ARBA00004123"/>
    </source>
</evidence>
<dbReference type="InterPro" id="IPR001739">
    <property type="entry name" value="Methyl_CpG_DNA-bd"/>
</dbReference>
<evidence type="ECO:0000256" key="5">
    <source>
        <dbReference type="ARBA" id="ARBA00022833"/>
    </source>
</evidence>
<feature type="region of interest" description="Disordered" evidence="9">
    <location>
        <begin position="329"/>
        <end position="369"/>
    </location>
</feature>
<dbReference type="PROSITE" id="PS01359">
    <property type="entry name" value="ZF_PHD_1"/>
    <property type="match status" value="1"/>
</dbReference>
<dbReference type="InterPro" id="IPR043449">
    <property type="entry name" value="PHF20-like"/>
</dbReference>
<evidence type="ECO:0000256" key="2">
    <source>
        <dbReference type="ARBA" id="ARBA00022723"/>
    </source>
</evidence>
<dbReference type="InterPro" id="IPR013083">
    <property type="entry name" value="Znf_RING/FYVE/PHD"/>
</dbReference>
<dbReference type="SUPFAM" id="SSF54160">
    <property type="entry name" value="Chromo domain-like"/>
    <property type="match status" value="1"/>
</dbReference>
<evidence type="ECO:0000256" key="9">
    <source>
        <dbReference type="SAM" id="MobiDB-lite"/>
    </source>
</evidence>
<keyword evidence="2" id="KW-0479">Metal-binding</keyword>
<dbReference type="PANTHER" id="PTHR15856">
    <property type="entry name" value="PHD FINGER PROTEIN 20-RELATED"/>
    <property type="match status" value="1"/>
</dbReference>
<dbReference type="SUPFAM" id="SSF54171">
    <property type="entry name" value="DNA-binding domain"/>
    <property type="match status" value="1"/>
</dbReference>
<feature type="compositionally biased region" description="Basic and acidic residues" evidence="9">
    <location>
        <begin position="81"/>
        <end position="92"/>
    </location>
</feature>
<keyword evidence="3" id="KW-0677">Repeat</keyword>
<evidence type="ECO:0000256" key="8">
    <source>
        <dbReference type="SAM" id="Coils"/>
    </source>
</evidence>
<dbReference type="GO" id="GO:0005694">
    <property type="term" value="C:chromosome"/>
    <property type="evidence" value="ECO:0007669"/>
    <property type="project" value="UniProtKB-ARBA"/>
</dbReference>
<dbReference type="SMART" id="SM00391">
    <property type="entry name" value="MBD"/>
    <property type="match status" value="1"/>
</dbReference>
<dbReference type="EMBL" id="JBEDNZ010000003">
    <property type="protein sequence ID" value="KAL0849858.1"/>
    <property type="molecule type" value="Genomic_DNA"/>
</dbReference>
<feature type="coiled-coil region" evidence="8">
    <location>
        <begin position="548"/>
        <end position="575"/>
    </location>
</feature>
<dbReference type="GO" id="GO:0005634">
    <property type="term" value="C:nucleus"/>
    <property type="evidence" value="ECO:0007669"/>
    <property type="project" value="UniProtKB-SubCell"/>
</dbReference>
<dbReference type="CDD" id="cd20104">
    <property type="entry name" value="MBT_PHF20L1-like"/>
    <property type="match status" value="1"/>
</dbReference>
<evidence type="ECO:0000259" key="11">
    <source>
        <dbReference type="PROSITE" id="PS50982"/>
    </source>
</evidence>
<dbReference type="GO" id="GO:0008270">
    <property type="term" value="F:zinc ion binding"/>
    <property type="evidence" value="ECO:0007669"/>
    <property type="project" value="UniProtKB-KW"/>
</dbReference>
<sequence length="1386" mass="157322">MESTEETKEPLNKSKEGDVENLDAIKKFIEEQEKEYTEQEAKKEDNAPVEPEKPIEVDGCKDFDERLAVASSMMDMILNESEERIAKKKEGNSSKQMSPKGGNSMSLSIGSKVEARDFAEDWYPAQIAEVDYDEMEVLVHYENSSKKHDEWISVSSPRLRPLSAASLSSPKPNPPPTTASTPVASTSTAEEPKPAEDKTKLTFVVGERCLARWRDSRRFVATVTKDLGDGHYEVVFDDGFVWKCATSRLHKMKDQTKPATPIADTMLATGSAQSPLPQGAGPNSATPLAPTPAYHTHLFDPTRDYLGSKSERREMKRKLNIKEIFNIGQKKSKKTPTPKEESVTPKTPVQRKKPNIVRKKQTPAKVIPKKEIPDAVASIIGTLEDAKPPAPIEVTEEIKEEVKEEIKIETEVVTEDNTLENTSIEESEELKHELAEVVQDVDESKDTIEVVDPTNDACDTSDTADSRPDSDPAHDCDVKLEKFDEVEDKQEVIDRIKEVITKLEDGIKAESSPKPEVKEEPVEIKVEPTEKKVKKLKIKKKKLRMLNEKKVKKQVEEVKSELEMMKRKFEDMRRQMMTRTEELTTQELPESFLLPGEWCCKWVNGQPVGKVCELALEGKEKGLPRRSVQVEDKRLPDGWTKHMVRRSLGNSAGKWDVVLVNPENRRFHTKTDMRHYLEAQPDVAAKLKDYESVLMDFGVHLKLARRMGWVSSTPDGVADSPVVSLPAGTLSSTSPIVKRKKLSLKRPREVPKEKKKKRLIKMPKYLVKTQIKQEGVTAADTDVLDLPSESTFDAPPLEDGYVWVGSLKVQIIENLLRCPAEGCFKNFRNNTLLQMHIKHYHRELRKMLGRTPKVLDLASARSNMPVAEQPKTREADFKTLKVKLPRLPKRVVQEELKQEIKDEIPDVHIEVEASTPVKSEEPGPKMQDSPKLRHALVNKPVKRPRVLLPVRRPDLDEVKEETSQESSETALELPMEILDFETEISTHTVTKPFGFKGKEKKGKVATLKPMSEDDEWFGMTSDVETRSSFPRSGTPDLTDRKQQAVSSESNEEQKDSNMYMYTETGERIKIVHMKREEIINCHCGFREEDGLMVQCELCLCWQHALCHNIQKESEVPEKYTCSICLNPRRGRRSQRFLHDQDRLYEGLLPGARPCESLRRAHELSGNLLRVRDALHALRVKYYVATKKNHPKLYLWAKDWENGELSLTQEKLNSDYSDLNIMISNIGKENLPIKPEDLKDAQIDIQTPPSEDHDRYSQRESQLGTQSLLSGLLSSPGGASLDLPISASELERLASTVHEEVQRVMAPQPEAPIENGACRERLLRHIQRCQAVIDARLDSIEAQVAELESQDPSFEDDETADYFPRTKQTIQMLMRDLDTMEELGVIT</sequence>
<reference evidence="12 13" key="1">
    <citation type="submission" date="2024-06" db="EMBL/GenBank/DDBJ databases">
        <title>A chromosome-level genome assembly of beet webworm, Loxostege sticticalis.</title>
        <authorList>
            <person name="Zhang Y."/>
        </authorList>
    </citation>
    <scope>NUCLEOTIDE SEQUENCE [LARGE SCALE GENOMIC DNA]</scope>
    <source>
        <strain evidence="12">AQ028</strain>
        <tissue evidence="12">Male pupae</tissue>
    </source>
</reference>
<name>A0ABD0TKI3_LOXSC</name>
<feature type="region of interest" description="Disordered" evidence="9">
    <location>
        <begin position="163"/>
        <end position="199"/>
    </location>
</feature>
<dbReference type="InterPro" id="IPR016197">
    <property type="entry name" value="Chromo-like_dom_sf"/>
</dbReference>
<feature type="compositionally biased region" description="Basic residues" evidence="9">
    <location>
        <begin position="349"/>
        <end position="362"/>
    </location>
</feature>
<feature type="compositionally biased region" description="Basic and acidic residues" evidence="9">
    <location>
        <begin position="464"/>
        <end position="475"/>
    </location>
</feature>
<feature type="domain" description="MBD" evidence="11">
    <location>
        <begin position="625"/>
        <end position="702"/>
    </location>
</feature>
<evidence type="ECO:0000256" key="6">
    <source>
        <dbReference type="ARBA" id="ARBA00023242"/>
    </source>
</evidence>
<gene>
    <name evidence="12" type="ORF">ABMA28_011795</name>
</gene>
<dbReference type="Pfam" id="PF20826">
    <property type="entry name" value="PHD_5"/>
    <property type="match status" value="1"/>
</dbReference>
<dbReference type="Pfam" id="PF01429">
    <property type="entry name" value="MBD"/>
    <property type="match status" value="1"/>
</dbReference>
<protein>
    <submittedName>
        <fullName evidence="12">Uncharacterized protein</fullName>
    </submittedName>
</protein>
<keyword evidence="4 7" id="KW-0863">Zinc-finger</keyword>
<proteinExistence type="predicted"/>
<accession>A0ABD0TKI3</accession>